<organism evidence="7 8">
    <name type="scientific">Aplysia californica</name>
    <name type="common">California sea hare</name>
    <dbReference type="NCBI Taxonomy" id="6500"/>
    <lineage>
        <taxon>Eukaryota</taxon>
        <taxon>Metazoa</taxon>
        <taxon>Spiralia</taxon>
        <taxon>Lophotrochozoa</taxon>
        <taxon>Mollusca</taxon>
        <taxon>Gastropoda</taxon>
        <taxon>Heterobranchia</taxon>
        <taxon>Euthyneura</taxon>
        <taxon>Tectipleura</taxon>
        <taxon>Aplysiida</taxon>
        <taxon>Aplysioidea</taxon>
        <taxon>Aplysiidae</taxon>
        <taxon>Aplysia</taxon>
    </lineage>
</organism>
<dbReference type="PANTHER" id="PTHR22950:SF703">
    <property type="entry name" value="AMINO ACID TRANSPORTER TRANSMEMBRANE DOMAIN-CONTAINING PROTEIN"/>
    <property type="match status" value="1"/>
</dbReference>
<comment type="subcellular location">
    <subcellularLocation>
        <location evidence="1">Membrane</location>
        <topology evidence="1">Multi-pass membrane protein</topology>
    </subcellularLocation>
</comment>
<evidence type="ECO:0000256" key="2">
    <source>
        <dbReference type="ARBA" id="ARBA00022692"/>
    </source>
</evidence>
<dbReference type="PANTHER" id="PTHR22950">
    <property type="entry name" value="AMINO ACID TRANSPORTER"/>
    <property type="match status" value="1"/>
</dbReference>
<dbReference type="GeneID" id="101864691"/>
<feature type="transmembrane region" description="Helical" evidence="5">
    <location>
        <begin position="219"/>
        <end position="239"/>
    </location>
</feature>
<evidence type="ECO:0000313" key="7">
    <source>
        <dbReference type="Proteomes" id="UP000694888"/>
    </source>
</evidence>
<feature type="transmembrane region" description="Helical" evidence="5">
    <location>
        <begin position="58"/>
        <end position="79"/>
    </location>
</feature>
<evidence type="ECO:0000259" key="6">
    <source>
        <dbReference type="Pfam" id="PF01490"/>
    </source>
</evidence>
<keyword evidence="3 5" id="KW-1133">Transmembrane helix</keyword>
<dbReference type="Gene3D" id="1.20.1740.10">
    <property type="entry name" value="Amino acid/polyamine transporter I"/>
    <property type="match status" value="1"/>
</dbReference>
<feature type="transmembrane region" description="Helical" evidence="5">
    <location>
        <begin position="115"/>
        <end position="135"/>
    </location>
</feature>
<evidence type="ECO:0000256" key="1">
    <source>
        <dbReference type="ARBA" id="ARBA00004141"/>
    </source>
</evidence>
<evidence type="ECO:0000256" key="5">
    <source>
        <dbReference type="SAM" id="Phobius"/>
    </source>
</evidence>
<keyword evidence="7" id="KW-1185">Reference proteome</keyword>
<keyword evidence="4 5" id="KW-0472">Membrane</keyword>
<gene>
    <name evidence="8" type="primary">LOC101864691</name>
</gene>
<reference evidence="8" key="1">
    <citation type="submission" date="2025-08" db="UniProtKB">
        <authorList>
            <consortium name="RefSeq"/>
        </authorList>
    </citation>
    <scope>IDENTIFICATION</scope>
</reference>
<sequence length="437" mass="47577">MIQDRDVLLPKSPSVGGEMGQYGHHRHGLTVLTTAVFAVGEMAGAGVLALPFSMNGTGFIGILINVVCALVSAYTGMLLGKCWLMVMHRFEEHREHSRYPYPTIGQVTFGTPGRLLVSCSINLTLFGVSVVFLLLASENVQSLVSHAGKDFSFCYWLVIVAAALCPIAWLGTPKDFWPIAVAAVVATSIACVIILANIIKDDLDNDVYVFRPNLNFTDFFMAFGTICFAYGGHPAFPTFQADMRNPEKFGRAIFVAYLIVLGMYLPVAIAGYVVYGSNAKSNILNTVSAGPMLYIVQVLITLHLFCGFIIVINPVCQELEELLKIPKEFNVRRVIFRTIMVGVVLFVAESIPQFGPILSLIGGSTTTLLAYILPPLFFLKLCYMEGDWDKVHVPLHVKVACVEIMALGLTAGVASTYSAVKDLADFATTPCYISTGD</sequence>
<evidence type="ECO:0000313" key="8">
    <source>
        <dbReference type="RefSeq" id="XP_035825951.1"/>
    </source>
</evidence>
<feature type="transmembrane region" description="Helical" evidence="5">
    <location>
        <begin position="29"/>
        <end position="52"/>
    </location>
</feature>
<dbReference type="Pfam" id="PF01490">
    <property type="entry name" value="Aa_trans"/>
    <property type="match status" value="1"/>
</dbReference>
<name>A0ABM1VU59_APLCA</name>
<feature type="domain" description="Amino acid transporter transmembrane" evidence="6">
    <location>
        <begin position="28"/>
        <end position="417"/>
    </location>
</feature>
<dbReference type="Proteomes" id="UP000694888">
    <property type="component" value="Unplaced"/>
</dbReference>
<feature type="transmembrane region" description="Helical" evidence="5">
    <location>
        <begin position="155"/>
        <end position="172"/>
    </location>
</feature>
<feature type="transmembrane region" description="Helical" evidence="5">
    <location>
        <begin position="294"/>
        <end position="313"/>
    </location>
</feature>
<feature type="transmembrane region" description="Helical" evidence="5">
    <location>
        <begin position="334"/>
        <end position="351"/>
    </location>
</feature>
<protein>
    <submittedName>
        <fullName evidence="8">Amino acid transporter AVT1J</fullName>
    </submittedName>
</protein>
<feature type="transmembrane region" description="Helical" evidence="5">
    <location>
        <begin position="357"/>
        <end position="379"/>
    </location>
</feature>
<feature type="transmembrane region" description="Helical" evidence="5">
    <location>
        <begin position="251"/>
        <end position="274"/>
    </location>
</feature>
<accession>A0ABM1VU59</accession>
<evidence type="ECO:0000256" key="3">
    <source>
        <dbReference type="ARBA" id="ARBA00022989"/>
    </source>
</evidence>
<dbReference type="InterPro" id="IPR013057">
    <property type="entry name" value="AA_transpt_TM"/>
</dbReference>
<proteinExistence type="predicted"/>
<evidence type="ECO:0000256" key="4">
    <source>
        <dbReference type="ARBA" id="ARBA00023136"/>
    </source>
</evidence>
<keyword evidence="2 5" id="KW-0812">Transmembrane</keyword>
<feature type="transmembrane region" description="Helical" evidence="5">
    <location>
        <begin position="179"/>
        <end position="199"/>
    </location>
</feature>
<dbReference type="RefSeq" id="XP_035825951.1">
    <property type="nucleotide sequence ID" value="XM_035970058.1"/>
</dbReference>